<dbReference type="Proteomes" id="UP001607221">
    <property type="component" value="Unassembled WGS sequence"/>
</dbReference>
<dbReference type="PROSITE" id="PS51257">
    <property type="entry name" value="PROKAR_LIPOPROTEIN"/>
    <property type="match status" value="1"/>
</dbReference>
<name>A0ABW7J4A1_9VIBR</name>
<dbReference type="SUPFAM" id="SSF50985">
    <property type="entry name" value="RCC1/BLIP-II"/>
    <property type="match status" value="2"/>
</dbReference>
<dbReference type="InterPro" id="IPR009091">
    <property type="entry name" value="RCC1/BLIP-II"/>
</dbReference>
<dbReference type="Gene3D" id="2.130.10.30">
    <property type="entry name" value="Regulator of chromosome condensation 1/beta-lactamase-inhibitor protein II"/>
    <property type="match status" value="2"/>
</dbReference>
<evidence type="ECO:0000313" key="1">
    <source>
        <dbReference type="EMBL" id="MFH0270588.1"/>
    </source>
</evidence>
<protein>
    <recommendedName>
        <fullName evidence="3">Ig-like domain-containing protein</fullName>
    </recommendedName>
</protein>
<reference evidence="1 2" key="1">
    <citation type="submission" date="2024-10" db="EMBL/GenBank/DDBJ databases">
        <authorList>
            <person name="Yibar A."/>
            <person name="Saticioglu I.B."/>
            <person name="Duman M."/>
            <person name="Ajmi N."/>
            <person name="Gurler F."/>
            <person name="Ay H."/>
            <person name="Onuk E."/>
            <person name="Guler S."/>
            <person name="Romalde J.L."/>
        </authorList>
    </citation>
    <scope>NUCLEOTIDE SEQUENCE [LARGE SCALE GENOMIC DNA]</scope>
    <source>
        <strain evidence="1 2">1-TCBS-A</strain>
    </source>
</reference>
<accession>A0ABW7J4A1</accession>
<evidence type="ECO:0008006" key="3">
    <source>
        <dbReference type="Google" id="ProtNLM"/>
    </source>
</evidence>
<dbReference type="EMBL" id="JBIHSE010000001">
    <property type="protein sequence ID" value="MFH0270588.1"/>
    <property type="molecule type" value="Genomic_DNA"/>
</dbReference>
<proteinExistence type="predicted"/>
<dbReference type="RefSeq" id="WP_394631713.1">
    <property type="nucleotide sequence ID" value="NZ_JBIHSE010000001.1"/>
</dbReference>
<keyword evidence="2" id="KW-1185">Reference proteome</keyword>
<sequence length="1078" mass="114691">MNKLAFYILSLALLSGCGGENSGLPSQDNGGISYIKPEALDVAIIGTIAVGHNITGQYTFSDTNSPVRAEATSKYRWLDGNGNELGSTMSLDVDAQLENSEIQFCVTPVAEGTQNTIGDEVCSPKTAIPPVEKFIIPEARDVLISGTVGTGETVEGNYTFFDPNSPARIEGISTYRWLDKEGEELSKSISLLINDNLENKEIRFCVTPVAVGTENTVGSEACSSSATVPPHISFLAPEARNVLVSGTISVGESVTGQYSFFDPNTPTRAEGTSKYRWLDDSGNELGTSTSLVIDSTLENKELQFCVTPIAIGTENTVGIEVCSAKKPVPPPLVFVIPEAQNVIISGTINVGDSVTGQYTFFDSNTPARSEGTSLYRWLDGDGNELGTTTAMVIDASLENKEIQFCVTPVAIGTQNTIGAEVCSPKASVPPVDVFIVPEAQNVLISGSVGVGQNVVGQYTFVDPNTPARAEGVSTFRWLDGLGNQLSSSTSLSIDASLDSKEIQFCVVPVAIGTENTVGLEACGPKVLVVQQPIITSLSKSDELAASNTITSTSVCEDCDASKTVYKWIVDSNNNGVFGDSITVDGLLVQDREIDGDSITVLESEVGIEIQLSAQAFSASGQAFSDVEYNIYKRRFMVDAVGTYGGFWALLNTGELVRLGVYDNNHSGDLLDINETFTQIGTTWDWYNYAITESGKLIYSGPYISSYGVTGIDADVISVVGNRAAAAALKSTGEVITFGSSAYGSVIPDAVKLELYDITKIVVADGGSFTALRKDGKVFSWGEADIGSINEAENNDIKDIFSNEAAFAALKNDGSVVTWGYTKLDYPSNGLGTGADSSGVDFTGGVKTIVASRFAFAAIKNDDSVVSWGNTPYGGDSSSVDFSGGVTDIVASLKAFAALKKNGDVVTWGIINPATPITNAKAIYVTKSTTGSSYDSGAFAALLNDGTVTAWGAALDGGDVTQRASTLVNNDVTEIKPAWKSFFALTNEGTKGGWGEYSPSVNNNVENTFTSYFQFMTQFKDKSVSVEGGGWWRSENYRNLIQLTFYYKHPCNLASKTYRQPQTIPVTGVVWGYSYHSLI</sequence>
<gene>
    <name evidence="1" type="ORF">ACGRHZ_04500</name>
</gene>
<organism evidence="1 2">
    <name type="scientific">Vibrio jasicida</name>
    <dbReference type="NCBI Taxonomy" id="766224"/>
    <lineage>
        <taxon>Bacteria</taxon>
        <taxon>Pseudomonadati</taxon>
        <taxon>Pseudomonadota</taxon>
        <taxon>Gammaproteobacteria</taxon>
        <taxon>Vibrionales</taxon>
        <taxon>Vibrionaceae</taxon>
        <taxon>Vibrio</taxon>
    </lineage>
</organism>
<comment type="caution">
    <text evidence="1">The sequence shown here is derived from an EMBL/GenBank/DDBJ whole genome shotgun (WGS) entry which is preliminary data.</text>
</comment>
<evidence type="ECO:0000313" key="2">
    <source>
        <dbReference type="Proteomes" id="UP001607221"/>
    </source>
</evidence>